<dbReference type="PROSITE" id="PS50181">
    <property type="entry name" value="FBOX"/>
    <property type="match status" value="1"/>
</dbReference>
<dbReference type="Proteomes" id="UP000663864">
    <property type="component" value="Unassembled WGS sequence"/>
</dbReference>
<reference evidence="2" key="1">
    <citation type="submission" date="2021-02" db="EMBL/GenBank/DDBJ databases">
        <authorList>
            <person name="Nowell W R."/>
        </authorList>
    </citation>
    <scope>NUCLEOTIDE SEQUENCE</scope>
</reference>
<dbReference type="InterPro" id="IPR032675">
    <property type="entry name" value="LRR_dom_sf"/>
</dbReference>
<protein>
    <recommendedName>
        <fullName evidence="1">F-box domain-containing protein</fullName>
    </recommendedName>
</protein>
<feature type="domain" description="F-box" evidence="1">
    <location>
        <begin position="3"/>
        <end position="59"/>
    </location>
</feature>
<dbReference type="Gene3D" id="3.80.10.10">
    <property type="entry name" value="Ribonuclease Inhibitor"/>
    <property type="match status" value="1"/>
</dbReference>
<dbReference type="SUPFAM" id="SSF52075">
    <property type="entry name" value="Outer arm dynein light chain 1"/>
    <property type="match status" value="1"/>
</dbReference>
<dbReference type="AlphaFoldDB" id="A0A814C1M3"/>
<gene>
    <name evidence="2" type="ORF">ZHD862_LOCUS9139</name>
</gene>
<dbReference type="InterPro" id="IPR001810">
    <property type="entry name" value="F-box_dom"/>
</dbReference>
<dbReference type="InterPro" id="IPR036047">
    <property type="entry name" value="F-box-like_dom_sf"/>
</dbReference>
<dbReference type="SUPFAM" id="SSF81383">
    <property type="entry name" value="F-box domain"/>
    <property type="match status" value="1"/>
</dbReference>
<dbReference type="CDD" id="cd09917">
    <property type="entry name" value="F-box_SF"/>
    <property type="match status" value="1"/>
</dbReference>
<organism evidence="2 3">
    <name type="scientific">Rotaria sordida</name>
    <dbReference type="NCBI Taxonomy" id="392033"/>
    <lineage>
        <taxon>Eukaryota</taxon>
        <taxon>Metazoa</taxon>
        <taxon>Spiralia</taxon>
        <taxon>Gnathifera</taxon>
        <taxon>Rotifera</taxon>
        <taxon>Eurotatoria</taxon>
        <taxon>Bdelloidea</taxon>
        <taxon>Philodinida</taxon>
        <taxon>Philodinidae</taxon>
        <taxon>Rotaria</taxon>
    </lineage>
</organism>
<accession>A0A814C1M3</accession>
<dbReference type="EMBL" id="CAJNOT010000307">
    <property type="protein sequence ID" value="CAF0934842.1"/>
    <property type="molecule type" value="Genomic_DNA"/>
</dbReference>
<evidence type="ECO:0000313" key="2">
    <source>
        <dbReference type="EMBL" id="CAF0934842.1"/>
    </source>
</evidence>
<comment type="caution">
    <text evidence="2">The sequence shown here is derived from an EMBL/GenBank/DDBJ whole genome shotgun (WGS) entry which is preliminary data.</text>
</comment>
<proteinExistence type="predicted"/>
<name>A0A814C1M3_9BILA</name>
<sequence>MSKSTLESLPNELLLMIFGYLSSFDLCQAFLDVKNARIEHLLTSIRHTLDVSSMHYNQLRQFLSNINNDTTKHFTALIDTVVFRHSPGCMMFLDYWEKALNDTALFNMLLPSIKQLLILNADYYQYGLIDPLLISLAFHNNTLQRLNLIFDTPTYPYSSILSDLVLHHISVHTMILEVEKGHEFDPDDGLEDLHKMQQLYWPNTVQLTLSIQHSSELMLLLQRGALPMIEHLNVTNEEIRTVLPLDRHKSVGNIQLCENDLRQIGDGTRLRSLLLRYFTLTDVIILIGSLSMPLLEQLILVDLYDHKLDHLDKFQELCGATYLPSLKNLHFSFCFPQEMEYAWRISPFSYNGQWPFDNIDYYIDDYLFVVDDRVSLVTKTLLIIYKHPINVLLRHKRTLHNHRFAVHASNPIIGIRRRSLELTCNQMDNTDQLVKTLQVITSSHLNEFHLTYLHEYTNISITSSYPSSCDLLFSHLRSMTFEFKSESIERSHRVAIVKQILDASPNLSHLKIHWKDFRHCSQTYSNLKHVHFVLDRLFPEPKQHINVRQLTQLVPHLYSLETSDANIIYDENLVKFVLKIIHRFHQLVYLRLNKDGLYPVKEEKKIMFKERLIAAGHNRLFDCNNIQIEFPGYNGLCIWL</sequence>
<evidence type="ECO:0000313" key="3">
    <source>
        <dbReference type="Proteomes" id="UP000663864"/>
    </source>
</evidence>
<evidence type="ECO:0000259" key="1">
    <source>
        <dbReference type="PROSITE" id="PS50181"/>
    </source>
</evidence>